<sequence length="275" mass="30516">MSGRLIGIVDRLAKRGWRKISLANRLAKHEDVLRRCGATEAEIRSLSRCWAIFTTSEILPVTFVLAFAIYRAPWINSMPGIEGFRGFLLVGTAVSLLFSVAIRSRVSVGIRVAARLALSVRWICEPRGESQSGSLLMILMGGLGDDSGNRRNVLAGTSWNLAGDLCLLVGESKKDRAKSPLSWIPRSVLRTGVRYWNDEFHDEAIRVCIHTVRALRAGIYPSRMYILEKKSLPDLSKTRFRLRVQGGFTLQRWSLIVGIIVGVVGVVVNVLKISA</sequence>
<organism evidence="2 3">
    <name type="scientific">Amycolatopsis saalfeldensis</name>
    <dbReference type="NCBI Taxonomy" id="394193"/>
    <lineage>
        <taxon>Bacteria</taxon>
        <taxon>Bacillati</taxon>
        <taxon>Actinomycetota</taxon>
        <taxon>Actinomycetes</taxon>
        <taxon>Pseudonocardiales</taxon>
        <taxon>Pseudonocardiaceae</taxon>
        <taxon>Amycolatopsis</taxon>
    </lineage>
</organism>
<protein>
    <submittedName>
        <fullName evidence="2">Uncharacterized protein</fullName>
    </submittedName>
</protein>
<reference evidence="2 3" key="1">
    <citation type="submission" date="2016-10" db="EMBL/GenBank/DDBJ databases">
        <authorList>
            <person name="de Groot N.N."/>
        </authorList>
    </citation>
    <scope>NUCLEOTIDE SEQUENCE [LARGE SCALE GENOMIC DNA]</scope>
    <source>
        <strain evidence="2 3">DSM 44993</strain>
    </source>
</reference>
<evidence type="ECO:0000313" key="2">
    <source>
        <dbReference type="EMBL" id="SEP41284.1"/>
    </source>
</evidence>
<keyword evidence="3" id="KW-1185">Reference proteome</keyword>
<keyword evidence="1" id="KW-1133">Transmembrane helix</keyword>
<gene>
    <name evidence="2" type="ORF">SAMN04489732_108119</name>
</gene>
<dbReference type="EMBL" id="FOEF01000008">
    <property type="protein sequence ID" value="SEP41284.1"/>
    <property type="molecule type" value="Genomic_DNA"/>
</dbReference>
<keyword evidence="1" id="KW-0812">Transmembrane</keyword>
<dbReference type="AlphaFoldDB" id="A0A1H8XMF8"/>
<dbReference type="STRING" id="394193.SAMN04489732_108119"/>
<keyword evidence="1" id="KW-0472">Membrane</keyword>
<accession>A0A1H8XMF8</accession>
<name>A0A1H8XMF8_9PSEU</name>
<dbReference type="Proteomes" id="UP000198582">
    <property type="component" value="Unassembled WGS sequence"/>
</dbReference>
<evidence type="ECO:0000313" key="3">
    <source>
        <dbReference type="Proteomes" id="UP000198582"/>
    </source>
</evidence>
<proteinExistence type="predicted"/>
<evidence type="ECO:0000256" key="1">
    <source>
        <dbReference type="SAM" id="Phobius"/>
    </source>
</evidence>
<feature type="transmembrane region" description="Helical" evidence="1">
    <location>
        <begin position="253"/>
        <end position="271"/>
    </location>
</feature>